<dbReference type="EMBL" id="JACHDO010000001">
    <property type="protein sequence ID" value="MBB5491050.1"/>
    <property type="molecule type" value="Genomic_DNA"/>
</dbReference>
<reference evidence="1 2" key="1">
    <citation type="submission" date="2020-08" db="EMBL/GenBank/DDBJ databases">
        <title>Sequencing the genomes of 1000 actinobacteria strains.</title>
        <authorList>
            <person name="Klenk H.-P."/>
        </authorList>
    </citation>
    <scope>NUCLEOTIDE SEQUENCE [LARGE SCALE GENOMIC DNA]</scope>
    <source>
        <strain evidence="1 2">DSM 44598</strain>
    </source>
</reference>
<sequence>MTERLLPAISACVDWAGEAEPPPVLEVDDLALLLGVHHDCGAHDPGDWTVDDVHEVAALLRERGELPDSLRGTWLAWCDHLVLSGRLQSAESPRRLRAAVERVDLSPDGPVRSESDPLTAAAGPLLDRLGYQEGQEPVPLPAYVPAPVTELDARAGACPTLHRAARLAAWVEPNRLLCPETDHEALCEEDVRQAAEALDAAPDEVGFLFAVARSAGLVRTTYQHAMPGPAAYAWAGELPGAAADAWADALAAMAALPGPVPFLVLAELFLSGQARTPEELVSACGPGAVAEPEASEEEVRRALEVLVCLDAVQEIDQGSYRTSGLGDHYVARHLRAAGVEVPVAQPVPWLPD</sequence>
<name>A0A840W2D6_9ACTN</name>
<evidence type="ECO:0000313" key="2">
    <source>
        <dbReference type="Proteomes" id="UP000579647"/>
    </source>
</evidence>
<dbReference type="Proteomes" id="UP000579647">
    <property type="component" value="Unassembled WGS sequence"/>
</dbReference>
<accession>A0A840W2D6</accession>
<organism evidence="1 2">
    <name type="scientific">Nocardiopsis metallicus</name>
    <dbReference type="NCBI Taxonomy" id="179819"/>
    <lineage>
        <taxon>Bacteria</taxon>
        <taxon>Bacillati</taxon>
        <taxon>Actinomycetota</taxon>
        <taxon>Actinomycetes</taxon>
        <taxon>Streptosporangiales</taxon>
        <taxon>Nocardiopsidaceae</taxon>
        <taxon>Nocardiopsis</taxon>
    </lineage>
</organism>
<proteinExistence type="predicted"/>
<protein>
    <submittedName>
        <fullName evidence="1">Uncharacterized protein</fullName>
    </submittedName>
</protein>
<gene>
    <name evidence="1" type="ORF">HNR07_002187</name>
</gene>
<comment type="caution">
    <text evidence="1">The sequence shown here is derived from an EMBL/GenBank/DDBJ whole genome shotgun (WGS) entry which is preliminary data.</text>
</comment>
<dbReference type="RefSeq" id="WP_184364675.1">
    <property type="nucleotide sequence ID" value="NZ_BAAAKM010000002.1"/>
</dbReference>
<keyword evidence="2" id="KW-1185">Reference proteome</keyword>
<dbReference type="AlphaFoldDB" id="A0A840W2D6"/>
<evidence type="ECO:0000313" key="1">
    <source>
        <dbReference type="EMBL" id="MBB5491050.1"/>
    </source>
</evidence>